<feature type="chain" id="PRO_5030753002" description="Secreted protein" evidence="1">
    <location>
        <begin position="21"/>
        <end position="177"/>
    </location>
</feature>
<proteinExistence type="predicted"/>
<dbReference type="Proteomes" id="UP000523682">
    <property type="component" value="Unassembled WGS sequence"/>
</dbReference>
<protein>
    <recommendedName>
        <fullName evidence="4">Secreted protein</fullName>
    </recommendedName>
</protein>
<comment type="caution">
    <text evidence="2">The sequence shown here is derived from an EMBL/GenBank/DDBJ whole genome shotgun (WGS) entry which is preliminary data.</text>
</comment>
<sequence>MRALALVLALVAGFWLVGEANPPAPPVLQGDQLGPEEGETAQQYVQRAAATLDHDEASFALVTFDRPLDPDDAAAALEPAPRVSALVVPGVAPVVVPEASIGKMRIDVLRSATASPIAGAVVFAPRTQLERINATDTVLAVEMLPADAVWGAFSITPSATRGGCIVCGVVRKPVLHR</sequence>
<evidence type="ECO:0000313" key="3">
    <source>
        <dbReference type="Proteomes" id="UP000523682"/>
    </source>
</evidence>
<dbReference type="EMBL" id="JACDTZ010000001">
    <property type="protein sequence ID" value="MBA5244049.1"/>
    <property type="molecule type" value="Genomic_DNA"/>
</dbReference>
<reference evidence="2 3" key="1">
    <citation type="submission" date="2020-07" db="EMBL/GenBank/DDBJ databases">
        <title>Draft genome and description of Corynebacterium haemomassiliense strain Marseile-Q3615 sp. nov.</title>
        <authorList>
            <person name="Boxberger M."/>
            <person name="La Scola B."/>
        </authorList>
    </citation>
    <scope>NUCLEOTIDE SEQUENCE [LARGE SCALE GENOMIC DNA]</scope>
    <source>
        <strain evidence="2 3">Marseille-Q3615</strain>
    </source>
</reference>
<feature type="signal peptide" evidence="1">
    <location>
        <begin position="1"/>
        <end position="20"/>
    </location>
</feature>
<organism evidence="2 3">
    <name type="scientific">Corynebacterium haemomassiliense</name>
    <dbReference type="NCBI Taxonomy" id="2754726"/>
    <lineage>
        <taxon>Bacteria</taxon>
        <taxon>Bacillati</taxon>
        <taxon>Actinomycetota</taxon>
        <taxon>Actinomycetes</taxon>
        <taxon>Mycobacteriales</taxon>
        <taxon>Corynebacteriaceae</taxon>
        <taxon>Corynebacterium</taxon>
    </lineage>
</organism>
<keyword evidence="1" id="KW-0732">Signal</keyword>
<dbReference type="RefSeq" id="WP_181888717.1">
    <property type="nucleotide sequence ID" value="NZ_CP170998.1"/>
</dbReference>
<evidence type="ECO:0000256" key="1">
    <source>
        <dbReference type="SAM" id="SignalP"/>
    </source>
</evidence>
<evidence type="ECO:0008006" key="4">
    <source>
        <dbReference type="Google" id="ProtNLM"/>
    </source>
</evidence>
<accession>A0A7W2EAB3</accession>
<dbReference type="AlphaFoldDB" id="A0A7W2EAB3"/>
<name>A0A7W2EAB3_9CORY</name>
<gene>
    <name evidence="2" type="ORF">H0193_04330</name>
</gene>
<keyword evidence="3" id="KW-1185">Reference proteome</keyword>
<evidence type="ECO:0000313" key="2">
    <source>
        <dbReference type="EMBL" id="MBA5244049.1"/>
    </source>
</evidence>